<accession>A0A6G1IPU8</accession>
<organism evidence="4 5">
    <name type="scientific">Lentithecium fluviatile CBS 122367</name>
    <dbReference type="NCBI Taxonomy" id="1168545"/>
    <lineage>
        <taxon>Eukaryota</taxon>
        <taxon>Fungi</taxon>
        <taxon>Dikarya</taxon>
        <taxon>Ascomycota</taxon>
        <taxon>Pezizomycotina</taxon>
        <taxon>Dothideomycetes</taxon>
        <taxon>Pleosporomycetidae</taxon>
        <taxon>Pleosporales</taxon>
        <taxon>Massarineae</taxon>
        <taxon>Lentitheciaceae</taxon>
        <taxon>Lentithecium</taxon>
    </lineage>
</organism>
<keyword evidence="1" id="KW-0521">NADP</keyword>
<evidence type="ECO:0000256" key="2">
    <source>
        <dbReference type="ARBA" id="ARBA00023002"/>
    </source>
</evidence>
<dbReference type="SUPFAM" id="SSF51735">
    <property type="entry name" value="NAD(P)-binding Rossmann-fold domains"/>
    <property type="match status" value="1"/>
</dbReference>
<protein>
    <submittedName>
        <fullName evidence="4">Isoflavone reductase family protein</fullName>
    </submittedName>
</protein>
<dbReference type="Gene3D" id="3.90.25.10">
    <property type="entry name" value="UDP-galactose 4-epimerase, domain 1"/>
    <property type="match status" value="1"/>
</dbReference>
<dbReference type="OrthoDB" id="9984533at2759"/>
<feature type="domain" description="NmrA-like" evidence="3">
    <location>
        <begin position="61"/>
        <end position="229"/>
    </location>
</feature>
<dbReference type="InterPro" id="IPR036291">
    <property type="entry name" value="NAD(P)-bd_dom_sf"/>
</dbReference>
<dbReference type="Gene3D" id="3.40.50.720">
    <property type="entry name" value="NAD(P)-binding Rossmann-like Domain"/>
    <property type="match status" value="1"/>
</dbReference>
<keyword evidence="2" id="KW-0560">Oxidoreductase</keyword>
<dbReference type="AlphaFoldDB" id="A0A6G1IPU8"/>
<evidence type="ECO:0000313" key="5">
    <source>
        <dbReference type="Proteomes" id="UP000799291"/>
    </source>
</evidence>
<dbReference type="EMBL" id="MU005597">
    <property type="protein sequence ID" value="KAF2680267.1"/>
    <property type="molecule type" value="Genomic_DNA"/>
</dbReference>
<dbReference type="Proteomes" id="UP000799291">
    <property type="component" value="Unassembled WGS sequence"/>
</dbReference>
<dbReference type="GO" id="GO:0016491">
    <property type="term" value="F:oxidoreductase activity"/>
    <property type="evidence" value="ECO:0007669"/>
    <property type="project" value="UniProtKB-KW"/>
</dbReference>
<evidence type="ECO:0000313" key="4">
    <source>
        <dbReference type="EMBL" id="KAF2680267.1"/>
    </source>
</evidence>
<dbReference type="InterPro" id="IPR051609">
    <property type="entry name" value="NmrA/Isoflavone_reductase-like"/>
</dbReference>
<proteinExistence type="predicted"/>
<dbReference type="InterPro" id="IPR008030">
    <property type="entry name" value="NmrA-like"/>
</dbReference>
<reference evidence="4" key="1">
    <citation type="journal article" date="2020" name="Stud. Mycol.">
        <title>101 Dothideomycetes genomes: a test case for predicting lifestyles and emergence of pathogens.</title>
        <authorList>
            <person name="Haridas S."/>
            <person name="Albert R."/>
            <person name="Binder M."/>
            <person name="Bloem J."/>
            <person name="Labutti K."/>
            <person name="Salamov A."/>
            <person name="Andreopoulos B."/>
            <person name="Baker S."/>
            <person name="Barry K."/>
            <person name="Bills G."/>
            <person name="Bluhm B."/>
            <person name="Cannon C."/>
            <person name="Castanera R."/>
            <person name="Culley D."/>
            <person name="Daum C."/>
            <person name="Ezra D."/>
            <person name="Gonzalez J."/>
            <person name="Henrissat B."/>
            <person name="Kuo A."/>
            <person name="Liang C."/>
            <person name="Lipzen A."/>
            <person name="Lutzoni F."/>
            <person name="Magnuson J."/>
            <person name="Mondo S."/>
            <person name="Nolan M."/>
            <person name="Ohm R."/>
            <person name="Pangilinan J."/>
            <person name="Park H.-J."/>
            <person name="Ramirez L."/>
            <person name="Alfaro M."/>
            <person name="Sun H."/>
            <person name="Tritt A."/>
            <person name="Yoshinaga Y."/>
            <person name="Zwiers L.-H."/>
            <person name="Turgeon B."/>
            <person name="Goodwin S."/>
            <person name="Spatafora J."/>
            <person name="Crous P."/>
            <person name="Grigoriev I."/>
        </authorList>
    </citation>
    <scope>NUCLEOTIDE SEQUENCE</scope>
    <source>
        <strain evidence="4">CBS 122367</strain>
    </source>
</reference>
<sequence length="317" mass="34511">MAIASILVIGNRDISQSIISALAFPSENESAPYRISVLTQEGQTPYLPSHTAPRSVEHKTSDFTAASLERAFAGRDVIISTVFGADYDLQASIINAAVAAGVKGFIPHEFGHDTINTKVQRRISGGAERAKVIEHLRANRSIEWVAVAVGCVLDTALLAGNLGFDLEWQSSSINGSGEETFPAISLERVGVVIRRVIEHWETIKNQYIYATGVITSGNELVASLERTTASKWSIGHSEVYECVREGESRVSRGFLDSGMFLLERSVLYDEALHATEPFKDRSANKDLNLEPETVDGIVSKAYHEFNHRGKLGCGCGS</sequence>
<dbReference type="PANTHER" id="PTHR47706">
    <property type="entry name" value="NMRA-LIKE FAMILY PROTEIN"/>
    <property type="match status" value="1"/>
</dbReference>
<name>A0A6G1IPU8_9PLEO</name>
<gene>
    <name evidence="4" type="ORF">K458DRAFT_489963</name>
</gene>
<dbReference type="PANTHER" id="PTHR47706:SF10">
    <property type="entry name" value="NMRA-LIKE DOMAIN-CONTAINING PROTEIN"/>
    <property type="match status" value="1"/>
</dbReference>
<evidence type="ECO:0000259" key="3">
    <source>
        <dbReference type="Pfam" id="PF05368"/>
    </source>
</evidence>
<keyword evidence="5" id="KW-1185">Reference proteome</keyword>
<dbReference type="Pfam" id="PF05368">
    <property type="entry name" value="NmrA"/>
    <property type="match status" value="1"/>
</dbReference>
<evidence type="ECO:0000256" key="1">
    <source>
        <dbReference type="ARBA" id="ARBA00022857"/>
    </source>
</evidence>